<dbReference type="InterPro" id="IPR017853">
    <property type="entry name" value="GH"/>
</dbReference>
<dbReference type="PROSITE" id="PS00659">
    <property type="entry name" value="GLYCOSYL_HYDROL_F5"/>
    <property type="match status" value="1"/>
</dbReference>
<evidence type="ECO:0000313" key="4">
    <source>
        <dbReference type="EMBL" id="KAK3236151.1"/>
    </source>
</evidence>
<keyword evidence="5" id="KW-1185">Reference proteome</keyword>
<dbReference type="GO" id="GO:0004553">
    <property type="term" value="F:hydrolase activity, hydrolyzing O-glycosyl compounds"/>
    <property type="evidence" value="ECO:0007669"/>
    <property type="project" value="InterPro"/>
</dbReference>
<dbReference type="Gene3D" id="3.20.20.80">
    <property type="entry name" value="Glycosidases"/>
    <property type="match status" value="1"/>
</dbReference>
<dbReference type="SUPFAM" id="SSF51445">
    <property type="entry name" value="(Trans)glycosidases"/>
    <property type="match status" value="1"/>
</dbReference>
<keyword evidence="3" id="KW-0732">Signal</keyword>
<evidence type="ECO:0008006" key="6">
    <source>
        <dbReference type="Google" id="ProtNLM"/>
    </source>
</evidence>
<feature type="chain" id="PRO_5042096425" description="Glycoside hydrolase family 5 domain-containing protein" evidence="3">
    <location>
        <begin position="17"/>
        <end position="536"/>
    </location>
</feature>
<gene>
    <name evidence="4" type="ORF">CYMTET_53699</name>
</gene>
<proteinExistence type="predicted"/>
<dbReference type="AlphaFoldDB" id="A0AAE0EPT4"/>
<evidence type="ECO:0000313" key="5">
    <source>
        <dbReference type="Proteomes" id="UP001190700"/>
    </source>
</evidence>
<evidence type="ECO:0000256" key="3">
    <source>
        <dbReference type="SAM" id="SignalP"/>
    </source>
</evidence>
<dbReference type="InterPro" id="IPR018087">
    <property type="entry name" value="Glyco_hydro_5_CS"/>
</dbReference>
<comment type="caution">
    <text evidence="4">The sequence shown here is derived from an EMBL/GenBank/DDBJ whole genome shotgun (WGS) entry which is preliminary data.</text>
</comment>
<name>A0AAE0EPT4_9CHLO</name>
<dbReference type="EMBL" id="LGRX02035154">
    <property type="protein sequence ID" value="KAK3236151.1"/>
    <property type="molecule type" value="Genomic_DNA"/>
</dbReference>
<sequence>MFQHAFLVLFIGCAHGEVVDTSKWLGAEYTPARASNTLWWWNFDEYEDDVLLELEAARRHFGYTTLRMFLHPLLYEADDVAFISNITRFVEIAETKDMRVGFVFFDDCFAHEGADLNEPCLPSRDPVQSGCEVGSFGQSQCCMNCWVASPQDKDRDPSDVDRYRPYVTTIVSAFKNDPRVLWWEIFNEPNEASSFSLTLRSAAYSWAKAVHPTQPVISCWDDNDATDIIDHHSYSGNFIEMSKATYSDPLKSAFITESGCRWYRTLDKDAGSPLNVVNWLNFLLEERKRRRSAVPFVPGVMFAWELMVGNVNTRFQWEDPAGLTPEPPIPWCGSLFPDGTPVSYTEAAIIREYITLQMNTSHRASETKGAVTYVDTFLSKEQVLQNDQWLDLTASAARYTPPGVGPVQDALLEVSLWPTSVVAGATVMLRASVQDGEGCRGYNVTVSKSRIVVWRQNPERGGRVELGSVKIAARGGLFTNAWNLLRIHIENSTVRVWLNPQYQDTKRVVDGRHFKTIRAMLSGNTAASTASLVAAR</sequence>
<keyword evidence="2" id="KW-0326">Glycosidase</keyword>
<keyword evidence="1" id="KW-0378">Hydrolase</keyword>
<accession>A0AAE0EPT4</accession>
<evidence type="ECO:0000256" key="1">
    <source>
        <dbReference type="ARBA" id="ARBA00022801"/>
    </source>
</evidence>
<dbReference type="GO" id="GO:0005975">
    <property type="term" value="P:carbohydrate metabolic process"/>
    <property type="evidence" value="ECO:0007669"/>
    <property type="project" value="InterPro"/>
</dbReference>
<feature type="signal peptide" evidence="3">
    <location>
        <begin position="1"/>
        <end position="16"/>
    </location>
</feature>
<evidence type="ECO:0000256" key="2">
    <source>
        <dbReference type="ARBA" id="ARBA00023295"/>
    </source>
</evidence>
<reference evidence="4 5" key="1">
    <citation type="journal article" date="2015" name="Genome Biol. Evol.">
        <title>Comparative Genomics of a Bacterivorous Green Alga Reveals Evolutionary Causalities and Consequences of Phago-Mixotrophic Mode of Nutrition.</title>
        <authorList>
            <person name="Burns J.A."/>
            <person name="Paasch A."/>
            <person name="Narechania A."/>
            <person name="Kim E."/>
        </authorList>
    </citation>
    <scope>NUCLEOTIDE SEQUENCE [LARGE SCALE GENOMIC DNA]</scope>
    <source>
        <strain evidence="4 5">PLY_AMNH</strain>
    </source>
</reference>
<dbReference type="Proteomes" id="UP001190700">
    <property type="component" value="Unassembled WGS sequence"/>
</dbReference>
<organism evidence="4 5">
    <name type="scientific">Cymbomonas tetramitiformis</name>
    <dbReference type="NCBI Taxonomy" id="36881"/>
    <lineage>
        <taxon>Eukaryota</taxon>
        <taxon>Viridiplantae</taxon>
        <taxon>Chlorophyta</taxon>
        <taxon>Pyramimonadophyceae</taxon>
        <taxon>Pyramimonadales</taxon>
        <taxon>Pyramimonadaceae</taxon>
        <taxon>Cymbomonas</taxon>
    </lineage>
</organism>
<protein>
    <recommendedName>
        <fullName evidence="6">Glycoside hydrolase family 5 domain-containing protein</fullName>
    </recommendedName>
</protein>